<feature type="domain" description="Amidohydrolase 3" evidence="2">
    <location>
        <begin position="68"/>
        <end position="505"/>
    </location>
</feature>
<feature type="signal peptide" evidence="1">
    <location>
        <begin position="1"/>
        <end position="23"/>
    </location>
</feature>
<dbReference type="InterPro" id="IPR013108">
    <property type="entry name" value="Amidohydro_3"/>
</dbReference>
<keyword evidence="1" id="KW-0732">Signal</keyword>
<evidence type="ECO:0000313" key="4">
    <source>
        <dbReference type="Proteomes" id="UP000197290"/>
    </source>
</evidence>
<dbReference type="AlphaFoldDB" id="A0A245ZI29"/>
<dbReference type="EC" id="3.5.1.81" evidence="3"/>
<dbReference type="InterPro" id="IPR032466">
    <property type="entry name" value="Metal_Hydrolase"/>
</dbReference>
<dbReference type="Pfam" id="PF07969">
    <property type="entry name" value="Amidohydro_3"/>
    <property type="match status" value="1"/>
</dbReference>
<dbReference type="PANTHER" id="PTHR11647:SF1">
    <property type="entry name" value="COLLAPSIN RESPONSE MEDIATOR PROTEIN"/>
    <property type="match status" value="1"/>
</dbReference>
<dbReference type="SUPFAM" id="SSF51338">
    <property type="entry name" value="Composite domain of metallo-dependent hydrolases"/>
    <property type="match status" value="1"/>
</dbReference>
<organism evidence="3 4">
    <name type="scientific">Sphingomonas dokdonensis</name>
    <dbReference type="NCBI Taxonomy" id="344880"/>
    <lineage>
        <taxon>Bacteria</taxon>
        <taxon>Pseudomonadati</taxon>
        <taxon>Pseudomonadota</taxon>
        <taxon>Alphaproteobacteria</taxon>
        <taxon>Sphingomonadales</taxon>
        <taxon>Sphingomonadaceae</taxon>
        <taxon>Sphingomonas</taxon>
    </lineage>
</organism>
<evidence type="ECO:0000256" key="1">
    <source>
        <dbReference type="SAM" id="SignalP"/>
    </source>
</evidence>
<dbReference type="GO" id="GO:0047420">
    <property type="term" value="F:N-acyl-D-amino-acid deacylase activity"/>
    <property type="evidence" value="ECO:0007669"/>
    <property type="project" value="UniProtKB-EC"/>
</dbReference>
<feature type="chain" id="PRO_5013235797" evidence="1">
    <location>
        <begin position="24"/>
        <end position="532"/>
    </location>
</feature>
<dbReference type="InterPro" id="IPR011059">
    <property type="entry name" value="Metal-dep_hydrolase_composite"/>
</dbReference>
<dbReference type="PANTHER" id="PTHR11647">
    <property type="entry name" value="HYDRANTOINASE/DIHYDROPYRIMIDINASE FAMILY MEMBER"/>
    <property type="match status" value="1"/>
</dbReference>
<dbReference type="SUPFAM" id="SSF51556">
    <property type="entry name" value="Metallo-dependent hydrolases"/>
    <property type="match status" value="1"/>
</dbReference>
<dbReference type="EMBL" id="NBBI01000004">
    <property type="protein sequence ID" value="OWK29406.1"/>
    <property type="molecule type" value="Genomic_DNA"/>
</dbReference>
<dbReference type="InterPro" id="IPR050378">
    <property type="entry name" value="Metallo-dep_Hydrolases_sf"/>
</dbReference>
<keyword evidence="3" id="KW-0378">Hydrolase</keyword>
<evidence type="ECO:0000313" key="3">
    <source>
        <dbReference type="EMBL" id="OWK29406.1"/>
    </source>
</evidence>
<comment type="caution">
    <text evidence="3">The sequence shown here is derived from an EMBL/GenBank/DDBJ whole genome shotgun (WGS) entry which is preliminary data.</text>
</comment>
<sequence>MRRAGLRAGVGLAAMLVLGGANEATVDVVIRGGTIYTGADTPPITGDVEIAGDRIVYVGPGRGTRAGQVVDSKGQIVAPGFIDAHTHPDSYIRSDDPKARLNLPWLAQGVSTIVIGVDGYGTPDVGEDGRKLEASGIGTNVVPFVGFGAIRQRVLGKADRAPTPAELAEEKRLAAKAMCEGAYGLSAGLFYPPQSFAKTDEVAAVAAEAGKRGGMYDSHQRDESNYNIGLIASTKEAIEIGRRAGAPVHIAHLKALGVDLHGKAPELIRTIKDARAAGQDVTADQYPWLASGSSVDASLVTAWAVDGGYQSMIKRFDTPEIMARIKAEMRENMRRRGGAESLLLIAQGQPWTGKTLAQMAATWKLDPIDAAIRILRVANASGTEPAGAAVASFNMAPRDVELIMKQPWVVTSSDGSNGHPRQYATFPKLYQDYVVKRPVISIAQFIRRSTGATADMYHISGRGYLKRGLFADVVVFDPAAYAPRADYIRPREPSAGVKALFVNGKLALKDGAVTGAAAGRALLRPRPADCGQ</sequence>
<dbReference type="Gene3D" id="3.20.20.140">
    <property type="entry name" value="Metal-dependent hydrolases"/>
    <property type="match status" value="2"/>
</dbReference>
<name>A0A245ZI29_9SPHN</name>
<proteinExistence type="predicted"/>
<keyword evidence="4" id="KW-1185">Reference proteome</keyword>
<protein>
    <submittedName>
        <fullName evidence="3">D-aminoacylase</fullName>
        <ecNumber evidence="3">3.5.1.81</ecNumber>
    </submittedName>
</protein>
<evidence type="ECO:0000259" key="2">
    <source>
        <dbReference type="Pfam" id="PF07969"/>
    </source>
</evidence>
<accession>A0A245ZI29</accession>
<dbReference type="Gene3D" id="2.30.40.10">
    <property type="entry name" value="Urease, subunit C, domain 1"/>
    <property type="match status" value="1"/>
</dbReference>
<gene>
    <name evidence="3" type="primary">dan_1</name>
    <name evidence="3" type="ORF">SPDO_23910</name>
</gene>
<reference evidence="3 4" key="1">
    <citation type="submission" date="2017-03" db="EMBL/GenBank/DDBJ databases">
        <title>Genome sequence of Sphingomonas dokdonensis DSM 21029.</title>
        <authorList>
            <person name="Poehlein A."/>
            <person name="Wuebbeler J.H."/>
            <person name="Steinbuechel A."/>
            <person name="Daniel R."/>
        </authorList>
    </citation>
    <scope>NUCLEOTIDE SEQUENCE [LARGE SCALE GENOMIC DNA]</scope>
    <source>
        <strain evidence="3 4">DSM 21029</strain>
    </source>
</reference>
<dbReference type="Proteomes" id="UP000197290">
    <property type="component" value="Unassembled WGS sequence"/>
</dbReference>